<dbReference type="Pfam" id="PF02371">
    <property type="entry name" value="Transposase_20"/>
    <property type="match status" value="1"/>
</dbReference>
<dbReference type="NCBIfam" id="NF033542">
    <property type="entry name" value="transpos_IS110"/>
    <property type="match status" value="1"/>
</dbReference>
<evidence type="ECO:0000313" key="4">
    <source>
        <dbReference type="Proteomes" id="UP001206126"/>
    </source>
</evidence>
<feature type="domain" description="Transposase IS116/IS110/IS902 C-terminal" evidence="2">
    <location>
        <begin position="194"/>
        <end position="273"/>
    </location>
</feature>
<proteinExistence type="predicted"/>
<dbReference type="InterPro" id="IPR002525">
    <property type="entry name" value="Transp_IS110-like_N"/>
</dbReference>
<evidence type="ECO:0000313" key="3">
    <source>
        <dbReference type="EMBL" id="MCS0810849.1"/>
    </source>
</evidence>
<evidence type="ECO:0000259" key="2">
    <source>
        <dbReference type="Pfam" id="PF02371"/>
    </source>
</evidence>
<reference evidence="3 4" key="1">
    <citation type="submission" date="2022-08" db="EMBL/GenBank/DDBJ databases">
        <title>Reclassification of Massilia species as members of the genera Telluria, Duganella, Pseudoduganella, Mokoshia gen. nov. and Zemynaea gen. nov. using orthogonal and non-orthogonal genome-based approaches.</title>
        <authorList>
            <person name="Bowman J.P."/>
        </authorList>
    </citation>
    <scope>NUCLEOTIDE SEQUENCE [LARGE SCALE GENOMIC DNA]</scope>
    <source>
        <strain evidence="3 4">JCM 31605</strain>
    </source>
</reference>
<feature type="non-terminal residue" evidence="3">
    <location>
        <position position="311"/>
    </location>
</feature>
<dbReference type="PANTHER" id="PTHR33055">
    <property type="entry name" value="TRANSPOSASE FOR INSERTION SEQUENCE ELEMENT IS1111A"/>
    <property type="match status" value="1"/>
</dbReference>
<dbReference type="InterPro" id="IPR003346">
    <property type="entry name" value="Transposase_20"/>
</dbReference>
<accession>A0ABT2DHQ4</accession>
<dbReference type="PANTHER" id="PTHR33055:SF3">
    <property type="entry name" value="PUTATIVE TRANSPOSASE FOR IS117-RELATED"/>
    <property type="match status" value="1"/>
</dbReference>
<name>A0ABT2DHQ4_9BURK</name>
<dbReference type="RefSeq" id="WP_258824678.1">
    <property type="nucleotide sequence ID" value="NZ_JANUHB010000017.1"/>
</dbReference>
<dbReference type="InterPro" id="IPR047650">
    <property type="entry name" value="Transpos_IS110"/>
</dbReference>
<gene>
    <name evidence="3" type="ORF">NX774_23265</name>
</gene>
<evidence type="ECO:0000259" key="1">
    <source>
        <dbReference type="Pfam" id="PF01548"/>
    </source>
</evidence>
<dbReference type="Proteomes" id="UP001206126">
    <property type="component" value="Unassembled WGS sequence"/>
</dbReference>
<feature type="domain" description="Transposase IS110-like N-terminal" evidence="1">
    <location>
        <begin position="6"/>
        <end position="151"/>
    </location>
</feature>
<keyword evidence="4" id="KW-1185">Reference proteome</keyword>
<dbReference type="Pfam" id="PF01548">
    <property type="entry name" value="DEDD_Tnp_IS110"/>
    <property type="match status" value="1"/>
</dbReference>
<comment type="caution">
    <text evidence="3">The sequence shown here is derived from an EMBL/GenBank/DDBJ whole genome shotgun (WGS) entry which is preliminary data.</text>
</comment>
<protein>
    <submittedName>
        <fullName evidence="3">IS110 family transposase</fullName>
    </submittedName>
</protein>
<sequence length="311" mass="35234">MQLWYLGIDVAKAKLDCALRQPDGKHKHKVFNNEPKGFEALREWICKHGVTELHACMEATGVYWEPVAEYLANHQYVVSVVNPLQVKAFGASRLVRTKTDKVDAKLIAEFCSENRPSPWQAPSLKEQALRAMVLRLDALQEMRIQEGNRLEVARDVVKDEIASHVEWLDKEIKNLTKKIRDHIDDDPELGERKRLLESIPGVGERTIALLLAFALVPGRFANARQVTAYAGLDPRQHESGSSVRGKAHISRFGHSVIRRRLYMPAMYTVYKTTWGRRILDRLTSAGKSPKVIIVAMMRKLLHVAFGVLKAG</sequence>
<organism evidence="3 4">
    <name type="scientific">Massilia agilis</name>
    <dbReference type="NCBI Taxonomy" id="1811226"/>
    <lineage>
        <taxon>Bacteria</taxon>
        <taxon>Pseudomonadati</taxon>
        <taxon>Pseudomonadota</taxon>
        <taxon>Betaproteobacteria</taxon>
        <taxon>Burkholderiales</taxon>
        <taxon>Oxalobacteraceae</taxon>
        <taxon>Telluria group</taxon>
        <taxon>Massilia</taxon>
    </lineage>
</organism>
<dbReference type="EMBL" id="JANUHB010000017">
    <property type="protein sequence ID" value="MCS0810849.1"/>
    <property type="molecule type" value="Genomic_DNA"/>
</dbReference>